<dbReference type="EMBL" id="JAPFQI010000006">
    <property type="protein sequence ID" value="MCW8086062.1"/>
    <property type="molecule type" value="Genomic_DNA"/>
</dbReference>
<accession>A0ABT3NV82</accession>
<feature type="transmembrane region" description="Helical" evidence="1">
    <location>
        <begin position="26"/>
        <end position="50"/>
    </location>
</feature>
<dbReference type="RefSeq" id="WP_301590034.1">
    <property type="nucleotide sequence ID" value="NZ_JAPFQI010000006.1"/>
</dbReference>
<organism evidence="2 3">
    <name type="scientific">Sabulicella glaciei</name>
    <dbReference type="NCBI Taxonomy" id="2984948"/>
    <lineage>
        <taxon>Bacteria</taxon>
        <taxon>Pseudomonadati</taxon>
        <taxon>Pseudomonadota</taxon>
        <taxon>Alphaproteobacteria</taxon>
        <taxon>Acetobacterales</taxon>
        <taxon>Acetobacteraceae</taxon>
        <taxon>Sabulicella</taxon>
    </lineage>
</organism>
<feature type="transmembrane region" description="Helical" evidence="1">
    <location>
        <begin position="62"/>
        <end position="89"/>
    </location>
</feature>
<reference evidence="2 3" key="1">
    <citation type="submission" date="2022-10" db="EMBL/GenBank/DDBJ databases">
        <title>Roseococcus glaciei nov., sp. nov., isolated from glacier.</title>
        <authorList>
            <person name="Liu Q."/>
            <person name="Xin Y.-H."/>
        </authorList>
    </citation>
    <scope>NUCLEOTIDE SEQUENCE [LARGE SCALE GENOMIC DNA]</scope>
    <source>
        <strain evidence="2 3">MDT2-1-1</strain>
    </source>
</reference>
<comment type="caution">
    <text evidence="2">The sequence shown here is derived from an EMBL/GenBank/DDBJ whole genome shotgun (WGS) entry which is preliminary data.</text>
</comment>
<keyword evidence="1" id="KW-0812">Transmembrane</keyword>
<sequence length="102" mass="11131">MPPEPPQTVRFTARAPRGTFGQAVKWAFWIFQILMVAAALGNCSLVLPYLGSDDPEVAMGAGMFATLLGMGVFLLWPLGTVVLGVLMWLTRGRRMVLEAPPR</sequence>
<evidence type="ECO:0000313" key="3">
    <source>
        <dbReference type="Proteomes" id="UP001526430"/>
    </source>
</evidence>
<keyword evidence="3" id="KW-1185">Reference proteome</keyword>
<gene>
    <name evidence="2" type="ORF">OF850_10520</name>
</gene>
<keyword evidence="1" id="KW-1133">Transmembrane helix</keyword>
<protein>
    <submittedName>
        <fullName evidence="2">Uncharacterized protein</fullName>
    </submittedName>
</protein>
<proteinExistence type="predicted"/>
<evidence type="ECO:0000313" key="2">
    <source>
        <dbReference type="EMBL" id="MCW8086062.1"/>
    </source>
</evidence>
<dbReference type="Proteomes" id="UP001526430">
    <property type="component" value="Unassembled WGS sequence"/>
</dbReference>
<keyword evidence="1" id="KW-0472">Membrane</keyword>
<name>A0ABT3NV82_9PROT</name>
<evidence type="ECO:0000256" key="1">
    <source>
        <dbReference type="SAM" id="Phobius"/>
    </source>
</evidence>